<dbReference type="OrthoDB" id="9787348at2"/>
<accession>A0A2X3KL44</accession>
<dbReference type="InterPro" id="IPR002829">
    <property type="entry name" value="DUF116"/>
</dbReference>
<dbReference type="KEGG" id="bana:BARAN1_1140"/>
<evidence type="ECO:0008006" key="3">
    <source>
        <dbReference type="Google" id="ProtNLM"/>
    </source>
</evidence>
<sequence>MGEAGLAGIPPAERVLLLPHCLRPSQTCPGRSSRDGFQCPEDCGERCGIRSLRTEALRLGYKGVCVAPGGALALRFVREVRPRAVVAIACAKELREGEEALADLGPAPPFVAVVPLSRDGCVDTEVNLDAALALLRAGIP</sequence>
<dbReference type="EMBL" id="LS483254">
    <property type="protein sequence ID" value="SQD93162.1"/>
    <property type="molecule type" value="Genomic_DNA"/>
</dbReference>
<dbReference type="RefSeq" id="WP_122031565.1">
    <property type="nucleotide sequence ID" value="NZ_LS483254.1"/>
</dbReference>
<protein>
    <recommendedName>
        <fullName evidence="3">DUF116 domain-containing protein</fullName>
    </recommendedName>
</protein>
<name>A0A2X3KL44_9BACT</name>
<organism evidence="1 2">
    <name type="scientific">Candidatus Bipolaricaulis anaerobius</name>
    <dbReference type="NCBI Taxonomy" id="2026885"/>
    <lineage>
        <taxon>Bacteria</taxon>
        <taxon>Candidatus Bipolaricaulota</taxon>
        <taxon>Candidatus Bipolaricaulia</taxon>
        <taxon>Candidatus Bipolaricaulales</taxon>
        <taxon>Candidatus Bipolaricaulaceae</taxon>
        <taxon>Candidatus Bipolaricaulis</taxon>
    </lineage>
</organism>
<evidence type="ECO:0000313" key="2">
    <source>
        <dbReference type="Proteomes" id="UP000249818"/>
    </source>
</evidence>
<proteinExistence type="predicted"/>
<dbReference type="PANTHER" id="PTHR43801">
    <property type="entry name" value="NUCLEOTIDE-BINDING PROTEIN-RELATED"/>
    <property type="match status" value="1"/>
</dbReference>
<gene>
    <name evidence="1" type="ORF">BARAN1_1140</name>
</gene>
<evidence type="ECO:0000313" key="1">
    <source>
        <dbReference type="EMBL" id="SQD93162.1"/>
    </source>
</evidence>
<keyword evidence="2" id="KW-1185">Reference proteome</keyword>
<reference evidence="2" key="1">
    <citation type="submission" date="2018-05" db="EMBL/GenBank/DDBJ databases">
        <authorList>
            <person name="Hao L."/>
        </authorList>
    </citation>
    <scope>NUCLEOTIDE SEQUENCE [LARGE SCALE GENOMIC DNA]</scope>
</reference>
<dbReference type="Pfam" id="PF01976">
    <property type="entry name" value="DUF116"/>
    <property type="match status" value="1"/>
</dbReference>
<dbReference type="AlphaFoldDB" id="A0A2X3KL44"/>
<dbReference type="Proteomes" id="UP000249818">
    <property type="component" value="Chromosome BARAN1"/>
</dbReference>
<dbReference type="PANTHER" id="PTHR43801:SF1">
    <property type="entry name" value="POLYPRENYL SYNTHETASE"/>
    <property type="match status" value="1"/>
</dbReference>